<reference evidence="2 3" key="1">
    <citation type="journal article" date="2013" name="Biodegradation">
        <title>Occurrence of 4-tert-butylphenol (4-t-BP) biodegradation in an aquatic sample caused by the presence of Spirodela polyrrhiza and isolation of a 4-t-BP-utilizing bacterium.</title>
        <authorList>
            <person name="Ogata Y."/>
            <person name="Toyama T."/>
            <person name="Yu N."/>
            <person name="Wang X."/>
            <person name="Sei K."/>
            <person name="Ike M."/>
        </authorList>
    </citation>
    <scope>NUCLEOTIDE SEQUENCE [LARGE SCALE GENOMIC DNA]</scope>
    <source>
        <strain evidence="2 3">OMI</strain>
    </source>
</reference>
<accession>A0A292ZMP0</accession>
<feature type="region of interest" description="Disordered" evidence="1">
    <location>
        <begin position="1"/>
        <end position="44"/>
    </location>
</feature>
<feature type="region of interest" description="Disordered" evidence="1">
    <location>
        <begin position="134"/>
        <end position="163"/>
    </location>
</feature>
<organism evidence="2 3">
    <name type="scientific">Sphingobium fuliginis (strain ATCC 27551)</name>
    <dbReference type="NCBI Taxonomy" id="336203"/>
    <lineage>
        <taxon>Bacteria</taxon>
        <taxon>Pseudomonadati</taxon>
        <taxon>Pseudomonadota</taxon>
        <taxon>Alphaproteobacteria</taxon>
        <taxon>Sphingomonadales</taxon>
        <taxon>Sphingomonadaceae</taxon>
        <taxon>Sphingobium</taxon>
    </lineage>
</organism>
<protein>
    <recommendedName>
        <fullName evidence="4">DUF3618 domain-containing protein</fullName>
    </recommendedName>
</protein>
<dbReference type="EMBL" id="BEWI01000032">
    <property type="protein sequence ID" value="GAY24141.1"/>
    <property type="molecule type" value="Genomic_DNA"/>
</dbReference>
<evidence type="ECO:0000313" key="3">
    <source>
        <dbReference type="Proteomes" id="UP000221538"/>
    </source>
</evidence>
<comment type="caution">
    <text evidence="2">The sequence shown here is derived from an EMBL/GenBank/DDBJ whole genome shotgun (WGS) entry which is preliminary data.</text>
</comment>
<dbReference type="Proteomes" id="UP000221538">
    <property type="component" value="Unassembled WGS sequence"/>
</dbReference>
<evidence type="ECO:0000313" key="2">
    <source>
        <dbReference type="EMBL" id="GAY24141.1"/>
    </source>
</evidence>
<dbReference type="AlphaFoldDB" id="A0A292ZMP0"/>
<evidence type="ECO:0000256" key="1">
    <source>
        <dbReference type="SAM" id="MobiDB-lite"/>
    </source>
</evidence>
<proteinExistence type="predicted"/>
<feature type="compositionally biased region" description="Basic and acidic residues" evidence="1">
    <location>
        <begin position="28"/>
        <end position="40"/>
    </location>
</feature>
<dbReference type="RefSeq" id="WP_099186706.1">
    <property type="nucleotide sequence ID" value="NZ_BEWI01000032.1"/>
</dbReference>
<sequence length="163" mass="17196">MQTPSDDRNDLRSELRNDAENLTSAATDRLHEEVDARKSPLVDQAKSVSAALDRAAGELGEGAMPSWIRSTLEQGAQQMRRLAETIEQKDSRELAGSIRHLARDNPVTFLTACAAAGFAASRIFRAEADGSAAGAAMAPPAPQPQPYTTVTTPVPPSGTGGVI</sequence>
<evidence type="ECO:0008006" key="4">
    <source>
        <dbReference type="Google" id="ProtNLM"/>
    </source>
</evidence>
<name>A0A292ZMP0_SPHSA</name>
<reference evidence="2 3" key="2">
    <citation type="journal article" date="2013" name="Environ. Sci. Technol.">
        <title>The 4-tert-butylphenol-utilizing bacterium Sphingobium fuliginis OMI can degrade bisphenols via phenolic ring hydroxylation and meta-cleavage pathway.</title>
        <authorList>
            <person name="Ogata Y."/>
            <person name="Goda S."/>
            <person name="Toyama T."/>
            <person name="Sei K."/>
            <person name="Ike M."/>
        </authorList>
    </citation>
    <scope>NUCLEOTIDE SEQUENCE [LARGE SCALE GENOMIC DNA]</scope>
    <source>
        <strain evidence="2 3">OMI</strain>
    </source>
</reference>
<gene>
    <name evidence="2" type="ORF">SFOMI_4719</name>
</gene>
<feature type="compositionally biased region" description="Basic and acidic residues" evidence="1">
    <location>
        <begin position="1"/>
        <end position="19"/>
    </location>
</feature>